<dbReference type="InterPro" id="IPR052022">
    <property type="entry name" value="26kDa_periplasmic_antigen"/>
</dbReference>
<reference evidence="2" key="2">
    <citation type="submission" date="2020-09" db="EMBL/GenBank/DDBJ databases">
        <authorList>
            <person name="Sun Q."/>
            <person name="Kim S."/>
        </authorList>
    </citation>
    <scope>NUCLEOTIDE SEQUENCE</scope>
    <source>
        <strain evidence="2">KCTC 23714</strain>
    </source>
</reference>
<keyword evidence="1" id="KW-0732">Signal</keyword>
<dbReference type="PANTHER" id="PTHR34387">
    <property type="entry name" value="SLR1258 PROTEIN"/>
    <property type="match status" value="1"/>
</dbReference>
<feature type="chain" id="PRO_5038046241" description="SIMPL domain-containing protein" evidence="1">
    <location>
        <begin position="25"/>
        <end position="241"/>
    </location>
</feature>
<evidence type="ECO:0008006" key="4">
    <source>
        <dbReference type="Google" id="ProtNLM"/>
    </source>
</evidence>
<dbReference type="Gene3D" id="3.30.70.2970">
    <property type="entry name" value="Protein of unknown function (DUF541), domain 2"/>
    <property type="match status" value="1"/>
</dbReference>
<sequence length="241" mass="24353">MQMRLRQRMAAGVLVAALAGPAFAQVSDPAAGSLAAATLTVMGEGRVDQAPDMARITLGVTTEGPTAAEALTANSAEIAKVIENLKAAGVAPADLQTTGLALNPNWQSNMDDGTNRIVGYVASNSVSVQVRALEGLGAVLDAAVRDGANTLNGVEFTLQDPDPALDEARKRAVADAQHRAALLAGAAGVTLGPIRSITESGGYQPPMPMMSMAAEAKGGVPMAAGSVTTAAQVTIIWALAP</sequence>
<dbReference type="AlphaFoldDB" id="A0A918MMY9"/>
<evidence type="ECO:0000313" key="2">
    <source>
        <dbReference type="EMBL" id="GGW37692.1"/>
    </source>
</evidence>
<dbReference type="EMBL" id="BMYQ01000009">
    <property type="protein sequence ID" value="GGW37692.1"/>
    <property type="molecule type" value="Genomic_DNA"/>
</dbReference>
<dbReference type="RefSeq" id="WP_229804183.1">
    <property type="nucleotide sequence ID" value="NZ_BMYQ01000009.1"/>
</dbReference>
<proteinExistence type="predicted"/>
<dbReference type="PANTHER" id="PTHR34387:SF1">
    <property type="entry name" value="PERIPLASMIC IMMUNOGENIC PROTEIN"/>
    <property type="match status" value="1"/>
</dbReference>
<dbReference type="Pfam" id="PF04402">
    <property type="entry name" value="SIMPL"/>
    <property type="match status" value="1"/>
</dbReference>
<evidence type="ECO:0000313" key="3">
    <source>
        <dbReference type="Proteomes" id="UP000628984"/>
    </source>
</evidence>
<dbReference type="Proteomes" id="UP000628984">
    <property type="component" value="Unassembled WGS sequence"/>
</dbReference>
<dbReference type="GO" id="GO:0006974">
    <property type="term" value="P:DNA damage response"/>
    <property type="evidence" value="ECO:0007669"/>
    <property type="project" value="TreeGrafter"/>
</dbReference>
<comment type="caution">
    <text evidence="2">The sequence shown here is derived from an EMBL/GenBank/DDBJ whole genome shotgun (WGS) entry which is preliminary data.</text>
</comment>
<gene>
    <name evidence="2" type="ORF">GCM10011452_27680</name>
</gene>
<accession>A0A918MMY9</accession>
<feature type="signal peptide" evidence="1">
    <location>
        <begin position="1"/>
        <end position="24"/>
    </location>
</feature>
<protein>
    <recommendedName>
        <fullName evidence="4">SIMPL domain-containing protein</fullName>
    </recommendedName>
</protein>
<evidence type="ECO:0000256" key="1">
    <source>
        <dbReference type="SAM" id="SignalP"/>
    </source>
</evidence>
<reference evidence="2" key="1">
    <citation type="journal article" date="2014" name="Int. J. Syst. Evol. Microbiol.">
        <title>Complete genome sequence of Corynebacterium casei LMG S-19264T (=DSM 44701T), isolated from a smear-ripened cheese.</title>
        <authorList>
            <consortium name="US DOE Joint Genome Institute (JGI-PGF)"/>
            <person name="Walter F."/>
            <person name="Albersmeier A."/>
            <person name="Kalinowski J."/>
            <person name="Ruckert C."/>
        </authorList>
    </citation>
    <scope>NUCLEOTIDE SEQUENCE</scope>
    <source>
        <strain evidence="2">KCTC 23714</strain>
    </source>
</reference>
<keyword evidence="3" id="KW-1185">Reference proteome</keyword>
<dbReference type="Gene3D" id="3.30.110.170">
    <property type="entry name" value="Protein of unknown function (DUF541), domain 1"/>
    <property type="match status" value="1"/>
</dbReference>
<dbReference type="InterPro" id="IPR007497">
    <property type="entry name" value="SIMPL/DUF541"/>
</dbReference>
<organism evidence="2 3">
    <name type="scientific">Gemmobacter lanyuensis</name>
    <dbReference type="NCBI Taxonomy" id="1054497"/>
    <lineage>
        <taxon>Bacteria</taxon>
        <taxon>Pseudomonadati</taxon>
        <taxon>Pseudomonadota</taxon>
        <taxon>Alphaproteobacteria</taxon>
        <taxon>Rhodobacterales</taxon>
        <taxon>Paracoccaceae</taxon>
        <taxon>Gemmobacter</taxon>
    </lineage>
</organism>
<name>A0A918MMY9_9RHOB</name>